<dbReference type="AlphaFoldDB" id="A0A411PJL5"/>
<dbReference type="Proteomes" id="UP000291106">
    <property type="component" value="Chromosome"/>
</dbReference>
<dbReference type="RefSeq" id="WP_130601141.1">
    <property type="nucleotide sequence ID" value="NZ_CP036200.1"/>
</dbReference>
<dbReference type="KEGG" id="smai:EXU30_14305"/>
<feature type="chain" id="PRO_5019325591" description="DUF945 family protein" evidence="1">
    <location>
        <begin position="18"/>
        <end position="568"/>
    </location>
</feature>
<evidence type="ECO:0000256" key="1">
    <source>
        <dbReference type="SAM" id="SignalP"/>
    </source>
</evidence>
<evidence type="ECO:0000313" key="3">
    <source>
        <dbReference type="Proteomes" id="UP000291106"/>
    </source>
</evidence>
<keyword evidence="3" id="KW-1185">Reference proteome</keyword>
<gene>
    <name evidence="2" type="ORF">EXU30_14305</name>
</gene>
<dbReference type="EMBL" id="CP036200">
    <property type="protein sequence ID" value="QBF83733.1"/>
    <property type="molecule type" value="Genomic_DNA"/>
</dbReference>
<name>A0A411PJL5_9GAMM</name>
<dbReference type="OrthoDB" id="5750169at2"/>
<proteinExistence type="predicted"/>
<accession>A0A411PJL5</accession>
<sequence length="568" mass="61317">MKKLVVGAGIVSLAALGYVATMQDSASSNSQVLANVPADTVMLSAQLTPFPIKQYLASSAKQYQAMPHEPIPLDVAPELPISPLFISLFNSAMAKLDDPQAVLAQFGIADTMRSSSYFIGALPVMKFEVTNPAAFWAEIDRAEVESGVLHQAQNLRGLAVRSYPVLDSGEPESIDLVIAEKDGWVTFTFKSSLIDEEYTAQALDLAQVSNPITQTSYVEDIFKQYNFTKDGVSFINHQALVNGLTSESGNTLAKQISGIAALQGSQELAMMRSTECHTELMSIANNWPKTVMGIDKLEVKSGYSTMASRVIVESKNAKILKALSKLQGFVPSFGEQSLFAMGLGIDVGEVSSSINAIWSDLQTPSYQCAPLAQMQQEIAQQNPMMLGMMTGMADGVKGISISVNGYQLSEQNGQPKVDNLDALVAVSAQDPSLLLNMVAPFYPPLAQVQLTDGGEAVDVSSMLMLPPEYGVTAKLALRGNHLVLFSGEKGAAMVDNLASQKLENNGFIATQIDYKKAIGPLIDVIENSGEEMPPELEMFKHYDMNMSMDIRFTDNGIELGSKVEYGDK</sequence>
<reference evidence="2 3" key="1">
    <citation type="submission" date="2019-02" db="EMBL/GenBank/DDBJ databases">
        <title>Shewanella sp. D4-2 isolated from Dokdo Island.</title>
        <authorList>
            <person name="Baek K."/>
        </authorList>
    </citation>
    <scope>NUCLEOTIDE SEQUENCE [LARGE SCALE GENOMIC DNA]</scope>
    <source>
        <strain evidence="2 3">D4-2</strain>
    </source>
</reference>
<evidence type="ECO:0000313" key="2">
    <source>
        <dbReference type="EMBL" id="QBF83733.1"/>
    </source>
</evidence>
<feature type="signal peptide" evidence="1">
    <location>
        <begin position="1"/>
        <end position="17"/>
    </location>
</feature>
<organism evidence="2 3">
    <name type="scientific">Shewanella maritima</name>
    <dbReference type="NCBI Taxonomy" id="2520507"/>
    <lineage>
        <taxon>Bacteria</taxon>
        <taxon>Pseudomonadati</taxon>
        <taxon>Pseudomonadota</taxon>
        <taxon>Gammaproteobacteria</taxon>
        <taxon>Alteromonadales</taxon>
        <taxon>Shewanellaceae</taxon>
        <taxon>Shewanella</taxon>
    </lineage>
</organism>
<protein>
    <recommendedName>
        <fullName evidence="4">DUF945 family protein</fullName>
    </recommendedName>
</protein>
<evidence type="ECO:0008006" key="4">
    <source>
        <dbReference type="Google" id="ProtNLM"/>
    </source>
</evidence>
<keyword evidence="1" id="KW-0732">Signal</keyword>